<name>A0A7Y8JNK0_9PSED</name>
<evidence type="ECO:0000256" key="1">
    <source>
        <dbReference type="SAM" id="Phobius"/>
    </source>
</evidence>
<feature type="transmembrane region" description="Helical" evidence="1">
    <location>
        <begin position="77"/>
        <end position="100"/>
    </location>
</feature>
<accession>A0A7Y8JNK0</accession>
<comment type="caution">
    <text evidence="2">The sequence shown here is derived from an EMBL/GenBank/DDBJ whole genome shotgun (WGS) entry which is preliminary data.</text>
</comment>
<evidence type="ECO:0000313" key="3">
    <source>
        <dbReference type="Proteomes" id="UP000531950"/>
    </source>
</evidence>
<keyword evidence="1" id="KW-1133">Transmembrane helix</keyword>
<dbReference type="EMBL" id="JACARG010000010">
    <property type="protein sequence ID" value="NWE12544.1"/>
    <property type="molecule type" value="Genomic_DNA"/>
</dbReference>
<proteinExistence type="predicted"/>
<reference evidence="2 3" key="1">
    <citation type="submission" date="2020-04" db="EMBL/GenBank/DDBJ databases">
        <title>Molecular characterization of pseudomonads from Agaricus bisporus reveal novel blotch 2 pathogens in Western Europe.</title>
        <authorList>
            <person name="Taparia T."/>
            <person name="Krijger M."/>
            <person name="Haynes E."/>
            <person name="Elpinstone J.G."/>
            <person name="Noble R."/>
            <person name="Van Der Wolf J."/>
        </authorList>
    </citation>
    <scope>NUCLEOTIDE SEQUENCE [LARGE SCALE GENOMIC DNA]</scope>
    <source>
        <strain evidence="2 3">IPO3782</strain>
    </source>
</reference>
<keyword evidence="1" id="KW-0472">Membrane</keyword>
<feature type="transmembrane region" description="Helical" evidence="1">
    <location>
        <begin position="145"/>
        <end position="165"/>
    </location>
</feature>
<feature type="transmembrane region" description="Helical" evidence="1">
    <location>
        <begin position="12"/>
        <end position="32"/>
    </location>
</feature>
<dbReference type="RefSeq" id="WP_177076532.1">
    <property type="nucleotide sequence ID" value="NZ_JACARG010000010.1"/>
</dbReference>
<gene>
    <name evidence="2" type="ORF">HX822_06310</name>
</gene>
<keyword evidence="1" id="KW-0812">Transmembrane</keyword>
<dbReference type="Pfam" id="PF09933">
    <property type="entry name" value="DUF2165"/>
    <property type="match status" value="1"/>
</dbReference>
<dbReference type="Proteomes" id="UP000531950">
    <property type="component" value="Unassembled WGS sequence"/>
</dbReference>
<dbReference type="AlphaFoldDB" id="A0A7Y8JNK0"/>
<organism evidence="2 3">
    <name type="scientific">Pseudomonas yamanorum</name>
    <dbReference type="NCBI Taxonomy" id="515393"/>
    <lineage>
        <taxon>Bacteria</taxon>
        <taxon>Pseudomonadati</taxon>
        <taxon>Pseudomonadota</taxon>
        <taxon>Gammaproteobacteria</taxon>
        <taxon>Pseudomonadales</taxon>
        <taxon>Pseudomonadaceae</taxon>
        <taxon>Pseudomonas</taxon>
    </lineage>
</organism>
<evidence type="ECO:0000313" key="2">
    <source>
        <dbReference type="EMBL" id="NWE12544.1"/>
    </source>
</evidence>
<protein>
    <submittedName>
        <fullName evidence="2">DUF2165 family protein</fullName>
    </submittedName>
</protein>
<feature type="transmembrane region" description="Helical" evidence="1">
    <location>
        <begin position="112"/>
        <end position="138"/>
    </location>
</feature>
<dbReference type="InterPro" id="IPR018681">
    <property type="entry name" value="DUF2165_transmembrane"/>
</dbReference>
<sequence length="166" mass="17736">MSVEAFLPGGSAGLFLGTQALGLSVWLTLAVVNNGQAFRSSVGAVGATMAMAPLHQSPAIDTPLRRRAVHSPRLHQFALLVVLVLQVVAAVAAWVGIYQLVLGDGLAVARPWLNLALSGFSAFVFAMLLGGLWFGYWIRQEGLQLTHLVLSAWALLAFALFNLQWA</sequence>